<gene>
    <name evidence="1" type="ORF">CR513_55303</name>
</gene>
<accession>A0A371EIV4</accession>
<organism evidence="1 2">
    <name type="scientific">Mucuna pruriens</name>
    <name type="common">Velvet bean</name>
    <name type="synonym">Dolichos pruriens</name>
    <dbReference type="NCBI Taxonomy" id="157652"/>
    <lineage>
        <taxon>Eukaryota</taxon>
        <taxon>Viridiplantae</taxon>
        <taxon>Streptophyta</taxon>
        <taxon>Embryophyta</taxon>
        <taxon>Tracheophyta</taxon>
        <taxon>Spermatophyta</taxon>
        <taxon>Magnoliopsida</taxon>
        <taxon>eudicotyledons</taxon>
        <taxon>Gunneridae</taxon>
        <taxon>Pentapetalae</taxon>
        <taxon>rosids</taxon>
        <taxon>fabids</taxon>
        <taxon>Fabales</taxon>
        <taxon>Fabaceae</taxon>
        <taxon>Papilionoideae</taxon>
        <taxon>50 kb inversion clade</taxon>
        <taxon>NPAAA clade</taxon>
        <taxon>indigoferoid/millettioid clade</taxon>
        <taxon>Phaseoleae</taxon>
        <taxon>Mucuna</taxon>
    </lineage>
</organism>
<name>A0A371EIV4_MUCPR</name>
<keyword evidence="2" id="KW-1185">Reference proteome</keyword>
<dbReference type="AlphaFoldDB" id="A0A371EIV4"/>
<sequence length="72" mass="8290">MELLRIGYIYSQFFSTLGRMFLEKFFLASRTTTIKKEIVGLGNILERHCTNTEKDLTSYVPLVHIIRSASSC</sequence>
<reference evidence="1" key="1">
    <citation type="submission" date="2018-05" db="EMBL/GenBank/DDBJ databases">
        <title>Draft genome of Mucuna pruriens seed.</title>
        <authorList>
            <person name="Nnadi N.E."/>
            <person name="Vos R."/>
            <person name="Hasami M.H."/>
            <person name="Devisetty U.K."/>
            <person name="Aguiy J.C."/>
        </authorList>
    </citation>
    <scope>NUCLEOTIDE SEQUENCE [LARGE SCALE GENOMIC DNA]</scope>
    <source>
        <strain evidence="1">JCA_2017</strain>
    </source>
</reference>
<comment type="caution">
    <text evidence="1">The sequence shown here is derived from an EMBL/GenBank/DDBJ whole genome shotgun (WGS) entry which is preliminary data.</text>
</comment>
<dbReference type="OrthoDB" id="1460397at2759"/>
<dbReference type="Proteomes" id="UP000257109">
    <property type="component" value="Unassembled WGS sequence"/>
</dbReference>
<evidence type="ECO:0000313" key="1">
    <source>
        <dbReference type="EMBL" id="RDX65985.1"/>
    </source>
</evidence>
<proteinExistence type="predicted"/>
<feature type="non-terminal residue" evidence="1">
    <location>
        <position position="1"/>
    </location>
</feature>
<protein>
    <submittedName>
        <fullName evidence="1">Uncharacterized protein</fullName>
    </submittedName>
</protein>
<dbReference type="EMBL" id="QJKJ01013641">
    <property type="protein sequence ID" value="RDX65985.1"/>
    <property type="molecule type" value="Genomic_DNA"/>
</dbReference>
<evidence type="ECO:0000313" key="2">
    <source>
        <dbReference type="Proteomes" id="UP000257109"/>
    </source>
</evidence>